<keyword evidence="4 11" id="KW-0028">Amino-acid biosynthesis</keyword>
<dbReference type="PANTHER" id="PTHR23418:SF0">
    <property type="entry name" value="ACIREDUCTONE DIOXYGENASE"/>
    <property type="match status" value="1"/>
</dbReference>
<dbReference type="Proteomes" id="UP000663828">
    <property type="component" value="Unassembled WGS sequence"/>
</dbReference>
<sequence length="193" mass="22819">MVQCWYMDDRKEDPQEDHLLEEVDTVTLCNKTGVEVWYFHPDQIRADSECPSLIKLKKDRGYTYEDEIKVDPTMENYENKLKTFFAEHLHSDEEIRLVLEGSGFFDVRDCDDKWMRIHVFPGDLIILPAGIYHRFIPDKQNFIRARRLFVGEPIWTPINRPDGDKHPSRKVYVDHLYRNGEQTAGNNIIEAMS</sequence>
<dbReference type="GO" id="GO:0010309">
    <property type="term" value="F:acireductone dioxygenase [iron(II)-requiring] activity"/>
    <property type="evidence" value="ECO:0007669"/>
    <property type="project" value="UniProtKB-UniRule"/>
</dbReference>
<keyword evidence="7 11" id="KW-0560">Oxidoreductase</keyword>
<proteinExistence type="inferred from homology"/>
<evidence type="ECO:0000256" key="6">
    <source>
        <dbReference type="ARBA" id="ARBA00022964"/>
    </source>
</evidence>
<evidence type="ECO:0000256" key="8">
    <source>
        <dbReference type="ARBA" id="ARBA00023004"/>
    </source>
</evidence>
<dbReference type="UniPathway" id="UPA00904">
    <property type="reaction ID" value="UER00878"/>
</dbReference>
<evidence type="ECO:0000313" key="14">
    <source>
        <dbReference type="Proteomes" id="UP000663828"/>
    </source>
</evidence>
<comment type="similarity">
    <text evidence="11">Belongs to the acireductone dioxygenase (ARD) family.</text>
</comment>
<dbReference type="OrthoDB" id="1867259at2759"/>
<keyword evidence="3 11" id="KW-0533">Nickel</keyword>
<evidence type="ECO:0000256" key="1">
    <source>
        <dbReference type="ARBA" id="ARBA00000428"/>
    </source>
</evidence>
<reference evidence="12" key="1">
    <citation type="submission" date="2021-02" db="EMBL/GenBank/DDBJ databases">
        <authorList>
            <person name="Nowell W R."/>
        </authorList>
    </citation>
    <scope>NUCLEOTIDE SEQUENCE</scope>
</reference>
<feature type="binding site" evidence="11">
    <location>
        <position position="133"/>
    </location>
    <ligand>
        <name>Fe(2+)</name>
        <dbReference type="ChEBI" id="CHEBI:29033"/>
        <note>for iron-dependent acireductone dioxygenase activity</note>
    </ligand>
</feature>
<feature type="binding site" evidence="11">
    <location>
        <position position="133"/>
    </location>
    <ligand>
        <name>Ni(2+)</name>
        <dbReference type="ChEBI" id="CHEBI:49786"/>
        <note>for nickel-dependent acireductone dioxygenase activity</note>
    </ligand>
</feature>
<protein>
    <recommendedName>
        <fullName evidence="11">Acireductone dioxygenase</fullName>
    </recommendedName>
    <alternativeName>
        <fullName evidence="11">Acireductone dioxygenase (Fe(2+)-requiring)</fullName>
        <shortName evidence="11">ARD'</shortName>
        <shortName evidence="11">Fe-ARD</shortName>
        <ecNumber evidence="11">1.13.11.54</ecNumber>
    </alternativeName>
    <alternativeName>
        <fullName evidence="11">Acireductone dioxygenase (Ni(2+)-requiring)</fullName>
        <shortName evidence="11">ARD</shortName>
        <shortName evidence="11">Ni-ARD</shortName>
        <ecNumber evidence="11">1.13.11.53</ecNumber>
    </alternativeName>
</protein>
<evidence type="ECO:0000256" key="3">
    <source>
        <dbReference type="ARBA" id="ARBA00022596"/>
    </source>
</evidence>
<comment type="catalytic activity">
    <reaction evidence="1 11">
        <text>1,2-dihydroxy-5-(methylsulfanyl)pent-1-en-3-one + O2 = 4-methylsulfanyl-2-oxobutanoate + formate + 2 H(+)</text>
        <dbReference type="Rhea" id="RHEA:24504"/>
        <dbReference type="ChEBI" id="CHEBI:15378"/>
        <dbReference type="ChEBI" id="CHEBI:15379"/>
        <dbReference type="ChEBI" id="CHEBI:15740"/>
        <dbReference type="ChEBI" id="CHEBI:16723"/>
        <dbReference type="ChEBI" id="CHEBI:49252"/>
        <dbReference type="EC" id="1.13.11.54"/>
    </reaction>
</comment>
<comment type="caution">
    <text evidence="12">The sequence shown here is derived from an EMBL/GenBank/DDBJ whole genome shotgun (WGS) entry which is preliminary data.</text>
</comment>
<dbReference type="GO" id="GO:0019509">
    <property type="term" value="P:L-methionine salvage from methylthioadenosine"/>
    <property type="evidence" value="ECO:0007669"/>
    <property type="project" value="UniProtKB-UniRule"/>
</dbReference>
<dbReference type="SUPFAM" id="SSF51182">
    <property type="entry name" value="RmlC-like cupins"/>
    <property type="match status" value="1"/>
</dbReference>
<dbReference type="GO" id="GO:0005506">
    <property type="term" value="F:iron ion binding"/>
    <property type="evidence" value="ECO:0007669"/>
    <property type="project" value="UniProtKB-UniRule"/>
</dbReference>
<dbReference type="Gene3D" id="2.60.120.10">
    <property type="entry name" value="Jelly Rolls"/>
    <property type="match status" value="1"/>
</dbReference>
<dbReference type="HAMAP" id="MF_03154">
    <property type="entry name" value="Salvage_MtnD_euk"/>
    <property type="match status" value="1"/>
</dbReference>
<feature type="binding site" evidence="11">
    <location>
        <position position="88"/>
    </location>
    <ligand>
        <name>Fe(2+)</name>
        <dbReference type="ChEBI" id="CHEBI:29033"/>
        <note>for iron-dependent acireductone dioxygenase activity</note>
    </ligand>
</feature>
<dbReference type="FunFam" id="2.60.120.10:FF:000099">
    <property type="entry name" value="1,2-dihydroxy-3-keto-5-methylthiopentene dioxygenase"/>
    <property type="match status" value="1"/>
</dbReference>
<feature type="binding site" evidence="11">
    <location>
        <position position="88"/>
    </location>
    <ligand>
        <name>Ni(2+)</name>
        <dbReference type="ChEBI" id="CHEBI:49786"/>
        <note>for nickel-dependent acireductone dioxygenase activity</note>
    </ligand>
</feature>
<dbReference type="EC" id="1.13.11.53" evidence="11"/>
<keyword evidence="5 11" id="KW-0479">Metal-binding</keyword>
<feature type="binding site" evidence="11">
    <location>
        <position position="90"/>
    </location>
    <ligand>
        <name>Ni(2+)</name>
        <dbReference type="ChEBI" id="CHEBI:49786"/>
        <note>for nickel-dependent acireductone dioxygenase activity</note>
    </ligand>
</feature>
<dbReference type="GO" id="GO:0005634">
    <property type="term" value="C:nucleus"/>
    <property type="evidence" value="ECO:0007669"/>
    <property type="project" value="UniProtKB-SubCell"/>
</dbReference>
<dbReference type="EC" id="1.13.11.54" evidence="11"/>
<comment type="cofactor">
    <cofactor evidence="11">
        <name>Fe(2+)</name>
        <dbReference type="ChEBI" id="CHEBI:29033"/>
    </cofactor>
    <cofactor evidence="11">
        <name>Ni(2+)</name>
        <dbReference type="ChEBI" id="CHEBI:49786"/>
    </cofactor>
    <text evidence="11">Binds either 1 Fe or Ni cation per monomer. Iron-binding promotes an acireductone dioxygenase reaction producing 2-keto-4-methylthiobutyrate, while nickel-binding promotes an acireductone dioxygenase reaction producing 3-(methylsulfanyl)propanoate.</text>
</comment>
<feature type="binding site" evidence="11">
    <location>
        <position position="94"/>
    </location>
    <ligand>
        <name>Ni(2+)</name>
        <dbReference type="ChEBI" id="CHEBI:49786"/>
        <note>for nickel-dependent acireductone dioxygenase activity</note>
    </ligand>
</feature>
<organism evidence="12 15">
    <name type="scientific">Adineta ricciae</name>
    <name type="common">Rotifer</name>
    <dbReference type="NCBI Taxonomy" id="249248"/>
    <lineage>
        <taxon>Eukaryota</taxon>
        <taxon>Metazoa</taxon>
        <taxon>Spiralia</taxon>
        <taxon>Gnathifera</taxon>
        <taxon>Rotifera</taxon>
        <taxon>Eurotatoria</taxon>
        <taxon>Bdelloidea</taxon>
        <taxon>Adinetida</taxon>
        <taxon>Adinetidae</taxon>
        <taxon>Adineta</taxon>
    </lineage>
</organism>
<evidence type="ECO:0000256" key="5">
    <source>
        <dbReference type="ARBA" id="ARBA00022723"/>
    </source>
</evidence>
<evidence type="ECO:0000256" key="11">
    <source>
        <dbReference type="HAMAP-Rule" id="MF_03154"/>
    </source>
</evidence>
<evidence type="ECO:0000256" key="2">
    <source>
        <dbReference type="ARBA" id="ARBA00022490"/>
    </source>
</evidence>
<evidence type="ECO:0000256" key="10">
    <source>
        <dbReference type="ARBA" id="ARBA00023242"/>
    </source>
</evidence>
<dbReference type="InterPro" id="IPR004313">
    <property type="entry name" value="ARD"/>
</dbReference>
<evidence type="ECO:0000313" key="12">
    <source>
        <dbReference type="EMBL" id="CAF0944126.1"/>
    </source>
</evidence>
<keyword evidence="8 11" id="KW-0408">Iron</keyword>
<comment type="function">
    <text evidence="11">Catalyzes 2 different reactions between oxygen and the acireductone 1,2-dihydroxy-3-keto-5-methylthiopentene (DHK-MTPene) depending upon the metal bound in the active site. Fe-containing acireductone dioxygenase (Fe-ARD) produces formate and 2-keto-4-methylthiobutyrate (KMTB), the alpha-ketoacid precursor of methionine in the methionine recycle pathway. Ni-containing acireductone dioxygenase (Ni-ARD) produces methylthiopropionate, carbon monoxide and formate, and does not lie on the methionine recycle pathway.</text>
</comment>
<dbReference type="GO" id="GO:0005737">
    <property type="term" value="C:cytoplasm"/>
    <property type="evidence" value="ECO:0007669"/>
    <property type="project" value="UniProtKB-SubCell"/>
</dbReference>
<keyword evidence="2 11" id="KW-0963">Cytoplasm</keyword>
<evidence type="ECO:0000313" key="15">
    <source>
        <dbReference type="Proteomes" id="UP000663852"/>
    </source>
</evidence>
<comment type="catalytic activity">
    <reaction evidence="11">
        <text>1,2-dihydroxy-5-(methylsulfanyl)pent-1-en-3-one + O2 = 3-(methylsulfanyl)propanoate + CO + formate + 2 H(+)</text>
        <dbReference type="Rhea" id="RHEA:14161"/>
        <dbReference type="ChEBI" id="CHEBI:15378"/>
        <dbReference type="ChEBI" id="CHEBI:15379"/>
        <dbReference type="ChEBI" id="CHEBI:15740"/>
        <dbReference type="ChEBI" id="CHEBI:17245"/>
        <dbReference type="ChEBI" id="CHEBI:49016"/>
        <dbReference type="ChEBI" id="CHEBI:49252"/>
        <dbReference type="EC" id="1.13.11.53"/>
    </reaction>
</comment>
<dbReference type="AlphaFoldDB" id="A0A814CMA5"/>
<dbReference type="InterPro" id="IPR014710">
    <property type="entry name" value="RmlC-like_jellyroll"/>
</dbReference>
<keyword evidence="14" id="KW-1185">Reference proteome</keyword>
<comment type="subcellular location">
    <subcellularLocation>
        <location evidence="11">Cytoplasm</location>
    </subcellularLocation>
    <subcellularLocation>
        <location evidence="11">Nucleus</location>
    </subcellularLocation>
</comment>
<evidence type="ECO:0000313" key="13">
    <source>
        <dbReference type="EMBL" id="CAF1067713.1"/>
    </source>
</evidence>
<keyword evidence="10 11" id="KW-0539">Nucleus</keyword>
<feature type="binding site" evidence="11">
    <location>
        <position position="94"/>
    </location>
    <ligand>
        <name>Fe(2+)</name>
        <dbReference type="ChEBI" id="CHEBI:29033"/>
        <note>for iron-dependent acireductone dioxygenase activity</note>
    </ligand>
</feature>
<gene>
    <name evidence="12" type="ORF">EDS130_LOCUS11982</name>
    <name evidence="13" type="ORF">XAT740_LOCUS16634</name>
</gene>
<dbReference type="EMBL" id="CAJNOR010001065">
    <property type="protein sequence ID" value="CAF1067713.1"/>
    <property type="molecule type" value="Genomic_DNA"/>
</dbReference>
<dbReference type="InterPro" id="IPR011051">
    <property type="entry name" value="RmlC_Cupin_sf"/>
</dbReference>
<dbReference type="PANTHER" id="PTHR23418">
    <property type="entry name" value="ACIREDUCTONE DIOXYGENASE"/>
    <property type="match status" value="1"/>
</dbReference>
<keyword evidence="6 11" id="KW-0223">Dioxygenase</keyword>
<evidence type="ECO:0000256" key="7">
    <source>
        <dbReference type="ARBA" id="ARBA00023002"/>
    </source>
</evidence>
<dbReference type="Proteomes" id="UP000663852">
    <property type="component" value="Unassembled WGS sequence"/>
</dbReference>
<dbReference type="GO" id="GO:0016151">
    <property type="term" value="F:nickel cation binding"/>
    <property type="evidence" value="ECO:0007669"/>
    <property type="project" value="UniProtKB-UniRule"/>
</dbReference>
<accession>A0A814CMA5</accession>
<comment type="pathway">
    <text evidence="11">Amino-acid biosynthesis; L-methionine biosynthesis via salvage pathway; L-methionine from S-methyl-5-thio-alpha-D-ribose 1-phosphate: step 5/6.</text>
</comment>
<name>A0A814CMA5_ADIRI</name>
<dbReference type="CDD" id="cd02232">
    <property type="entry name" value="cupin_ARD"/>
    <property type="match status" value="1"/>
</dbReference>
<dbReference type="Pfam" id="PF03079">
    <property type="entry name" value="ARD"/>
    <property type="match status" value="1"/>
</dbReference>
<dbReference type="GO" id="GO:0010308">
    <property type="term" value="F:acireductone dioxygenase (Ni2+-requiring) activity"/>
    <property type="evidence" value="ECO:0007669"/>
    <property type="project" value="UniProtKB-UniRule"/>
</dbReference>
<evidence type="ECO:0000256" key="4">
    <source>
        <dbReference type="ARBA" id="ARBA00022605"/>
    </source>
</evidence>
<dbReference type="EMBL" id="CAJNOJ010000044">
    <property type="protein sequence ID" value="CAF0944126.1"/>
    <property type="molecule type" value="Genomic_DNA"/>
</dbReference>
<evidence type="ECO:0000256" key="9">
    <source>
        <dbReference type="ARBA" id="ARBA00023167"/>
    </source>
</evidence>
<keyword evidence="9 11" id="KW-0486">Methionine biosynthesis</keyword>
<feature type="binding site" evidence="11">
    <location>
        <position position="90"/>
    </location>
    <ligand>
        <name>Fe(2+)</name>
        <dbReference type="ChEBI" id="CHEBI:29033"/>
        <note>for iron-dependent acireductone dioxygenase activity</note>
    </ligand>
</feature>
<dbReference type="InterPro" id="IPR027496">
    <property type="entry name" value="ARD_euk"/>
</dbReference>